<dbReference type="Gene3D" id="1.20.1610.10">
    <property type="entry name" value="alpha-1,2-mannosidases domains"/>
    <property type="match status" value="1"/>
</dbReference>
<dbReference type="InterPro" id="IPR005887">
    <property type="entry name" value="GH92_a_mannosidase_put"/>
</dbReference>
<dbReference type="InterPro" id="IPR050883">
    <property type="entry name" value="PNGase"/>
</dbReference>
<dbReference type="InterPro" id="IPR008928">
    <property type="entry name" value="6-hairpin_glycosidase_sf"/>
</dbReference>
<reference evidence="3 4" key="1">
    <citation type="submission" date="2016-10" db="EMBL/GenBank/DDBJ databases">
        <authorList>
            <person name="de Groot N.N."/>
        </authorList>
    </citation>
    <scope>NUCLEOTIDE SEQUENCE [LARGE SCALE GENOMIC DNA]</scope>
    <source>
        <strain evidence="3 4">AB35.6</strain>
    </source>
</reference>
<dbReference type="GO" id="GO:0005829">
    <property type="term" value="C:cytosol"/>
    <property type="evidence" value="ECO:0007669"/>
    <property type="project" value="TreeGrafter"/>
</dbReference>
<dbReference type="Pfam" id="PF17678">
    <property type="entry name" value="Glyco_hydro_92N"/>
    <property type="match status" value="1"/>
</dbReference>
<protein>
    <submittedName>
        <fullName evidence="3">Alpha-1,2-mannosidase, putative</fullName>
    </submittedName>
</protein>
<dbReference type="FunFam" id="3.30.2080.10:FF:000001">
    <property type="entry name" value="Alpha-1,2-mannosidase subfamily"/>
    <property type="match status" value="1"/>
</dbReference>
<dbReference type="InterPro" id="IPR012939">
    <property type="entry name" value="Glyco_hydro_92"/>
</dbReference>
<dbReference type="SUPFAM" id="SSF48208">
    <property type="entry name" value="Six-hairpin glycosidases"/>
    <property type="match status" value="1"/>
</dbReference>
<dbReference type="GO" id="GO:0006516">
    <property type="term" value="P:glycoprotein catabolic process"/>
    <property type="evidence" value="ECO:0007669"/>
    <property type="project" value="TreeGrafter"/>
</dbReference>
<name>A0A1H4L0A4_9BACT</name>
<evidence type="ECO:0000313" key="4">
    <source>
        <dbReference type="Proteomes" id="UP000182409"/>
    </source>
</evidence>
<dbReference type="GO" id="GO:0005975">
    <property type="term" value="P:carbohydrate metabolic process"/>
    <property type="evidence" value="ECO:0007669"/>
    <property type="project" value="InterPro"/>
</dbReference>
<dbReference type="AlphaFoldDB" id="A0A1H4L0A4"/>
<dbReference type="InterPro" id="IPR014718">
    <property type="entry name" value="GH-type_carb-bd"/>
</dbReference>
<dbReference type="Proteomes" id="UP000182409">
    <property type="component" value="Unassembled WGS sequence"/>
</dbReference>
<dbReference type="EMBL" id="FNSD01000001">
    <property type="protein sequence ID" value="SEB64219.1"/>
    <property type="molecule type" value="Genomic_DNA"/>
</dbReference>
<gene>
    <name evidence="3" type="ORF">SAMN05443244_1425</name>
</gene>
<dbReference type="Gene3D" id="3.30.2080.10">
    <property type="entry name" value="GH92 mannosidase domain"/>
    <property type="match status" value="1"/>
</dbReference>
<proteinExistence type="predicted"/>
<evidence type="ECO:0000259" key="1">
    <source>
        <dbReference type="Pfam" id="PF07971"/>
    </source>
</evidence>
<dbReference type="PANTHER" id="PTHR12143:SF43">
    <property type="entry name" value="PUTATIVE-RELATED"/>
    <property type="match status" value="1"/>
</dbReference>
<evidence type="ECO:0000313" key="3">
    <source>
        <dbReference type="EMBL" id="SEB64219.1"/>
    </source>
</evidence>
<organism evidence="3 4">
    <name type="scientific">Terriglobus roseus</name>
    <dbReference type="NCBI Taxonomy" id="392734"/>
    <lineage>
        <taxon>Bacteria</taxon>
        <taxon>Pseudomonadati</taxon>
        <taxon>Acidobacteriota</taxon>
        <taxon>Terriglobia</taxon>
        <taxon>Terriglobales</taxon>
        <taxon>Acidobacteriaceae</taxon>
        <taxon>Terriglobus</taxon>
    </lineage>
</organism>
<dbReference type="Gene3D" id="2.70.98.10">
    <property type="match status" value="1"/>
</dbReference>
<dbReference type="Gene3D" id="1.20.1050.60">
    <property type="entry name" value="alpha-1,2-mannosidase"/>
    <property type="match status" value="1"/>
</dbReference>
<dbReference type="GO" id="GO:0000224">
    <property type="term" value="F:peptide-N4-(N-acetyl-beta-glucosaminyl)asparagine amidase activity"/>
    <property type="evidence" value="ECO:0007669"/>
    <property type="project" value="TreeGrafter"/>
</dbReference>
<feature type="domain" description="Glycosyl hydrolase family 92 N-terminal" evidence="2">
    <location>
        <begin position="3"/>
        <end position="259"/>
    </location>
</feature>
<dbReference type="PANTHER" id="PTHR12143">
    <property type="entry name" value="PEPTIDE N-GLYCANASE PNGASE -RELATED"/>
    <property type="match status" value="1"/>
</dbReference>
<dbReference type="NCBIfam" id="TIGR01180">
    <property type="entry name" value="aman2_put"/>
    <property type="match status" value="1"/>
</dbReference>
<dbReference type="GO" id="GO:0030246">
    <property type="term" value="F:carbohydrate binding"/>
    <property type="evidence" value="ECO:0007669"/>
    <property type="project" value="InterPro"/>
</dbReference>
<feature type="domain" description="Glycosyl hydrolase family 92" evidence="1">
    <location>
        <begin position="265"/>
        <end position="729"/>
    </location>
</feature>
<sequence length="735" mass="80850">MSEGQTYPAVGVPFAMTQWTPQTRAGETKCVAPYYYTDSRIQGIRASHFLSGSCVPDYGTITLMPGTGALKTDAVQRASSFDRSSEQASPYAYSVDLKDTKITASVTGTTRAGILRFEFQQDQPDAWVVLENNARAGEGFVQVDAARQEVTAQVPVRREYAGSGKEAGYSAWFVAQFDRLPNAVGTYVGASTKDGATRQEGDGMPAKVIPVAKMMTSTGGASAAAASIPTSATRPGFGTYLHFGAVHRGDVITVRVGSSFVSLEEARKNLIVEIPDWDYERVKHSARSAWHRRLSAIQVDGNDPARSIFYTALYHAMLQPRTYSDVSGTYPRFHDHGTAEHVASGDTQFDDFSVWDIFRAQAPLMMILDPKLEASMMQSIITKGEQGGYLPIFPAWNSYTSEMVGDHAASMIADAYNKGIRGFDIQSAYKLIRKNATEVPSDRAEYIDGKGRRGLDSYLKYGYIPLEDHMTDAFHKDEQVSRTLEYAYDDAIAGDLAAKLGHADDAAMLHKRGENWRKVYDAQVGFARGRNQNGSWVTPFDPTKHVSWVTEGTPWQYTFFVPQNVPGLMEAMGGKEKFTARLDEFFSKGYDDHGNEPGHHIAYLYAAAGHPEKTQKEVRNILDRQYKDGADGLAGNDDAGQMSAWYVMSALGFYQVCPGRPVYTLASPRFDSITVMLPAGRKLRILAPGAESGKFYASRVTWNGKPITDAQLQHKNLMQGGTLRFTMSDAAPASH</sequence>
<accession>A0A1H4L0A4</accession>
<dbReference type="Pfam" id="PF07971">
    <property type="entry name" value="Glyco_hydro_92"/>
    <property type="match status" value="1"/>
</dbReference>
<dbReference type="InterPro" id="IPR041371">
    <property type="entry name" value="GH92_N"/>
</dbReference>
<evidence type="ECO:0000259" key="2">
    <source>
        <dbReference type="Pfam" id="PF17678"/>
    </source>
</evidence>